<dbReference type="NCBIfam" id="TIGR01020">
    <property type="entry name" value="uS5_euk_arch"/>
    <property type="match status" value="1"/>
</dbReference>
<dbReference type="SUPFAM" id="SSF54768">
    <property type="entry name" value="dsRNA-binding domain-like"/>
    <property type="match status" value="1"/>
</dbReference>
<evidence type="ECO:0000256" key="2">
    <source>
        <dbReference type="ARBA" id="ARBA00022730"/>
    </source>
</evidence>
<dbReference type="InterPro" id="IPR005324">
    <property type="entry name" value="Ribosomal_uS5_C"/>
</dbReference>
<comment type="domain">
    <text evidence="8">The N-terminal domain interacts with the head of the 30S subunit; the C-terminal domain interacts with the body and contacts protein S4. The interaction surface between S4 and S5 is involved in control of translational fidelity.</text>
</comment>
<feature type="domain" description="S5 DRBM" evidence="10">
    <location>
        <begin position="49"/>
        <end position="112"/>
    </location>
</feature>
<dbReference type="EMBL" id="QNVI01000052">
    <property type="protein sequence ID" value="TDA38407.1"/>
    <property type="molecule type" value="Genomic_DNA"/>
</dbReference>
<reference evidence="12 14" key="1">
    <citation type="journal article" date="2019" name="Nat. Microbiol.">
        <title>Expanding anaerobic alkane metabolism in the domain of Archaea.</title>
        <authorList>
            <person name="Wang Y."/>
            <person name="Wegener G."/>
            <person name="Hou J."/>
            <person name="Wang F."/>
            <person name="Xiao X."/>
        </authorList>
    </citation>
    <scope>NUCLEOTIDE SEQUENCE [LARGE SCALE GENOMIC DNA]</scope>
    <source>
        <strain evidence="12">WYZ-LMO11</strain>
    </source>
</reference>
<dbReference type="InterPro" id="IPR005711">
    <property type="entry name" value="Ribosomal_uS5_euk/arc"/>
</dbReference>
<dbReference type="InterPro" id="IPR047866">
    <property type="entry name" value="Ribosomal_uS5_arc"/>
</dbReference>
<evidence type="ECO:0000256" key="8">
    <source>
        <dbReference type="HAMAP-Rule" id="MF_01307"/>
    </source>
</evidence>
<dbReference type="Proteomes" id="UP000317265">
    <property type="component" value="Unassembled WGS sequence"/>
</dbReference>
<dbReference type="EMBL" id="RXIH01000044">
    <property type="protein sequence ID" value="RZN55406.1"/>
    <property type="molecule type" value="Genomic_DNA"/>
</dbReference>
<gene>
    <name evidence="8" type="primary">rps5</name>
    <name evidence="12" type="ORF">DSO09_04445</name>
    <name evidence="11" type="ORF">EF809_05450</name>
</gene>
<dbReference type="GO" id="GO:0003735">
    <property type="term" value="F:structural constituent of ribosome"/>
    <property type="evidence" value="ECO:0007669"/>
    <property type="project" value="UniProtKB-UniRule"/>
</dbReference>
<dbReference type="InterPro" id="IPR000851">
    <property type="entry name" value="Ribosomal_uS5"/>
</dbReference>
<reference evidence="11 13" key="2">
    <citation type="journal article" date="2019" name="Nat. Microbiol.">
        <title>Wide diversity of methane and short-chain alkane metabolisms in uncultured archaea.</title>
        <authorList>
            <person name="Borrel G."/>
            <person name="Adam P.S."/>
            <person name="McKay L.J."/>
            <person name="Chen L.X."/>
            <person name="Sierra-Garcia I.N."/>
            <person name="Sieber C.M."/>
            <person name="Letourneur Q."/>
            <person name="Ghozlane A."/>
            <person name="Andersen G.L."/>
            <person name="Li W.J."/>
            <person name="Hallam S.J."/>
            <person name="Muyzer G."/>
            <person name="de Oliveira V.M."/>
            <person name="Inskeep W.P."/>
            <person name="Banfield J.F."/>
            <person name="Gribaldo S."/>
        </authorList>
    </citation>
    <scope>NUCLEOTIDE SEQUENCE [LARGE SCALE GENOMIC DNA]</scope>
    <source>
        <strain evidence="11">Verst-YHS</strain>
    </source>
</reference>
<dbReference type="Gene3D" id="3.30.160.20">
    <property type="match status" value="1"/>
</dbReference>
<organism evidence="12 14">
    <name type="scientific">Thermoproteota archaeon</name>
    <dbReference type="NCBI Taxonomy" id="2056631"/>
    <lineage>
        <taxon>Archaea</taxon>
        <taxon>Thermoproteota</taxon>
    </lineage>
</organism>
<keyword evidence="5 8" id="KW-0687">Ribonucleoprotein</keyword>
<dbReference type="NCBIfam" id="NF003125">
    <property type="entry name" value="PRK04044.1"/>
    <property type="match status" value="1"/>
</dbReference>
<evidence type="ECO:0000256" key="6">
    <source>
        <dbReference type="ARBA" id="ARBA00025844"/>
    </source>
</evidence>
<comment type="subunit">
    <text evidence="6 8">Part of the 30S ribosomal subunit. Contacts protein S4.</text>
</comment>
<dbReference type="FunFam" id="3.30.230.10:FF:000004">
    <property type="entry name" value="40S ribosomal protein S2"/>
    <property type="match status" value="1"/>
</dbReference>
<evidence type="ECO:0000256" key="4">
    <source>
        <dbReference type="ARBA" id="ARBA00022980"/>
    </source>
</evidence>
<name>A0A523BBU2_9CREN</name>
<dbReference type="AlphaFoldDB" id="A0A523BBU2"/>
<evidence type="ECO:0000313" key="13">
    <source>
        <dbReference type="Proteomes" id="UP000316080"/>
    </source>
</evidence>
<dbReference type="InterPro" id="IPR018192">
    <property type="entry name" value="Ribosomal_uS5_N_CS"/>
</dbReference>
<dbReference type="Pfam" id="PF03719">
    <property type="entry name" value="Ribosomal_S5_C"/>
    <property type="match status" value="1"/>
</dbReference>
<dbReference type="GO" id="GO:0006412">
    <property type="term" value="P:translation"/>
    <property type="evidence" value="ECO:0007669"/>
    <property type="project" value="UniProtKB-UniRule"/>
</dbReference>
<dbReference type="FunFam" id="3.30.160.20:FF:000002">
    <property type="entry name" value="40S ribosomal protein S2"/>
    <property type="match status" value="1"/>
</dbReference>
<accession>A0A523BBU2</accession>
<evidence type="ECO:0000256" key="9">
    <source>
        <dbReference type="RuleBase" id="RU003823"/>
    </source>
</evidence>
<dbReference type="GO" id="GO:0022627">
    <property type="term" value="C:cytosolic small ribosomal subunit"/>
    <property type="evidence" value="ECO:0007669"/>
    <property type="project" value="TreeGrafter"/>
</dbReference>
<dbReference type="PROSITE" id="PS50881">
    <property type="entry name" value="S5_DSRBD"/>
    <property type="match status" value="1"/>
</dbReference>
<evidence type="ECO:0000259" key="10">
    <source>
        <dbReference type="PROSITE" id="PS50881"/>
    </source>
</evidence>
<dbReference type="SUPFAM" id="SSF54211">
    <property type="entry name" value="Ribosomal protein S5 domain 2-like"/>
    <property type="match status" value="1"/>
</dbReference>
<keyword evidence="3 8" id="KW-0694">RNA-binding</keyword>
<dbReference type="Gene3D" id="3.30.230.10">
    <property type="match status" value="1"/>
</dbReference>
<sequence>MAYQQGQWVPRTTLGKLVLEGKITSLKEVFERNIPIKEPEIVDILLPGIKHEILDVNIVQKQTDAGEITRFKIGVIIGNFDGYIGIGTGKSKQMRFAIDKAIADAKLNIIPVKRGCGHWRCPCGTPHSVPFTVSGKKGSVCVTIYPAPKGVGIIAGEIPKKILSFAGIKDAWVVSRGETRTTMNFALATYEALRSTYKFKI</sequence>
<evidence type="ECO:0000256" key="5">
    <source>
        <dbReference type="ARBA" id="ARBA00023274"/>
    </source>
</evidence>
<evidence type="ECO:0000256" key="7">
    <source>
        <dbReference type="ARBA" id="ARBA00035255"/>
    </source>
</evidence>
<comment type="similarity">
    <text evidence="1 8 9">Belongs to the universal ribosomal protein uS5 family.</text>
</comment>
<dbReference type="GO" id="GO:0019843">
    <property type="term" value="F:rRNA binding"/>
    <property type="evidence" value="ECO:0007669"/>
    <property type="project" value="UniProtKB-UniRule"/>
</dbReference>
<comment type="function">
    <text evidence="8">With S4 and S12 plays an important role in translational accuracy.</text>
</comment>
<keyword evidence="2 8" id="KW-0699">rRNA-binding</keyword>
<evidence type="ECO:0000256" key="3">
    <source>
        <dbReference type="ARBA" id="ARBA00022884"/>
    </source>
</evidence>
<dbReference type="Pfam" id="PF00333">
    <property type="entry name" value="Ribosomal_S5"/>
    <property type="match status" value="1"/>
</dbReference>
<evidence type="ECO:0000313" key="14">
    <source>
        <dbReference type="Proteomes" id="UP000317265"/>
    </source>
</evidence>
<evidence type="ECO:0000313" key="12">
    <source>
        <dbReference type="EMBL" id="TDA38407.1"/>
    </source>
</evidence>
<dbReference type="HAMAP" id="MF_01307_A">
    <property type="entry name" value="Ribosomal_uS5_A"/>
    <property type="match status" value="1"/>
</dbReference>
<dbReference type="Proteomes" id="UP000316080">
    <property type="component" value="Unassembled WGS sequence"/>
</dbReference>
<dbReference type="InterPro" id="IPR014721">
    <property type="entry name" value="Ribsml_uS5_D2-typ_fold_subgr"/>
</dbReference>
<dbReference type="InterPro" id="IPR020568">
    <property type="entry name" value="Ribosomal_Su5_D2-typ_SF"/>
</dbReference>
<dbReference type="PROSITE" id="PS00585">
    <property type="entry name" value="RIBOSOMAL_S5"/>
    <property type="match status" value="1"/>
</dbReference>
<dbReference type="PANTHER" id="PTHR13718:SF4">
    <property type="entry name" value="40S RIBOSOMAL PROTEIN S2"/>
    <property type="match status" value="1"/>
</dbReference>
<proteinExistence type="inferred from homology"/>
<comment type="caution">
    <text evidence="12">The sequence shown here is derived from an EMBL/GenBank/DDBJ whole genome shotgun (WGS) entry which is preliminary data.</text>
</comment>
<dbReference type="PANTHER" id="PTHR13718">
    <property type="entry name" value="RIBOSOMAL S SUBUNIT"/>
    <property type="match status" value="1"/>
</dbReference>
<evidence type="ECO:0000256" key="1">
    <source>
        <dbReference type="ARBA" id="ARBA00008945"/>
    </source>
</evidence>
<evidence type="ECO:0000313" key="11">
    <source>
        <dbReference type="EMBL" id="RZN55406.1"/>
    </source>
</evidence>
<dbReference type="InterPro" id="IPR013810">
    <property type="entry name" value="Ribosomal_uS5_N"/>
</dbReference>
<protein>
    <recommendedName>
        <fullName evidence="7 8">Small ribosomal subunit protein uS5</fullName>
    </recommendedName>
</protein>
<keyword evidence="4 8" id="KW-0689">Ribosomal protein</keyword>